<protein>
    <submittedName>
        <fullName evidence="2">Restriction endonuclease subunit R</fullName>
    </submittedName>
</protein>
<sequence length="210" mass="24590">MVKTIPTKNLSLYDLENKFNLTLVDNEQFFTEWREDLPVISDLEKQSLDRIKTNYLNLSRRRPLLEDLVKMVVLSPLLDLANFYSQDFDIKTEAEVEFFLEDEGELIKGYIDILTLRQDLWVLVIECKRTQIDVMSALPQLLFYMLNNPHSVKDTFGLITNGREFVFIKLSCQTYPEYAYSKAFDIQTRENELYPVLSILKLLGSLISVK</sequence>
<evidence type="ECO:0000259" key="1">
    <source>
        <dbReference type="Pfam" id="PF04313"/>
    </source>
</evidence>
<dbReference type="GO" id="GO:0003677">
    <property type="term" value="F:DNA binding"/>
    <property type="evidence" value="ECO:0007669"/>
    <property type="project" value="UniProtKB-KW"/>
</dbReference>
<dbReference type="Pfam" id="PF04313">
    <property type="entry name" value="HSDR_N"/>
    <property type="match status" value="1"/>
</dbReference>
<feature type="domain" description="Restriction endonuclease type I HsdR N-terminal" evidence="1">
    <location>
        <begin position="74"/>
        <end position="170"/>
    </location>
</feature>
<dbReference type="GO" id="GO:0005524">
    <property type="term" value="F:ATP binding"/>
    <property type="evidence" value="ECO:0007669"/>
    <property type="project" value="UniProtKB-KW"/>
</dbReference>
<dbReference type="AlphaFoldDB" id="A0A6B3NE01"/>
<dbReference type="GO" id="GO:0009035">
    <property type="term" value="F:type I site-specific deoxyribonuclease activity"/>
    <property type="evidence" value="ECO:0007669"/>
    <property type="project" value="UniProtKB-EC"/>
</dbReference>
<comment type="caution">
    <text evidence="2">The sequence shown here is derived from an EMBL/GenBank/DDBJ whole genome shotgun (WGS) entry which is preliminary data.</text>
</comment>
<keyword evidence="2" id="KW-0255">Endonuclease</keyword>
<gene>
    <name evidence="2" type="ORF">F6J89_16245</name>
</gene>
<dbReference type="InterPro" id="IPR007409">
    <property type="entry name" value="Restrct_endonuc_type1_HsdR_N"/>
</dbReference>
<keyword evidence="2" id="KW-0378">Hydrolase</keyword>
<evidence type="ECO:0000313" key="2">
    <source>
        <dbReference type="EMBL" id="NER29135.1"/>
    </source>
</evidence>
<name>A0A6B3NE01_9CYAN</name>
<keyword evidence="2" id="KW-0540">Nuclease</keyword>
<accession>A0A6B3NE01</accession>
<organism evidence="2">
    <name type="scientific">Symploca sp. SIO1C4</name>
    <dbReference type="NCBI Taxonomy" id="2607765"/>
    <lineage>
        <taxon>Bacteria</taxon>
        <taxon>Bacillati</taxon>
        <taxon>Cyanobacteriota</taxon>
        <taxon>Cyanophyceae</taxon>
        <taxon>Coleofasciculales</taxon>
        <taxon>Coleofasciculaceae</taxon>
        <taxon>Symploca</taxon>
    </lineage>
</organism>
<dbReference type="GO" id="GO:0009307">
    <property type="term" value="P:DNA restriction-modification system"/>
    <property type="evidence" value="ECO:0007669"/>
    <property type="project" value="UniProtKB-KW"/>
</dbReference>
<dbReference type="EMBL" id="JAAHFQ010000314">
    <property type="protein sequence ID" value="NER29135.1"/>
    <property type="molecule type" value="Genomic_DNA"/>
</dbReference>
<reference evidence="2" key="1">
    <citation type="submission" date="2019-11" db="EMBL/GenBank/DDBJ databases">
        <title>Genomic insights into an expanded diversity of filamentous marine cyanobacteria reveals the extraordinary biosynthetic potential of Moorea and Okeania.</title>
        <authorList>
            <person name="Ferreira Leao T."/>
            <person name="Wang M."/>
            <person name="Moss N."/>
            <person name="Da Silva R."/>
            <person name="Sanders J."/>
            <person name="Nurk S."/>
            <person name="Gurevich A."/>
            <person name="Humphrey G."/>
            <person name="Reher R."/>
            <person name="Zhu Q."/>
            <person name="Belda-Ferre P."/>
            <person name="Glukhov E."/>
            <person name="Rex R."/>
            <person name="Dorrestein P.C."/>
            <person name="Knight R."/>
            <person name="Pevzner P."/>
            <person name="Gerwick W.H."/>
            <person name="Gerwick L."/>
        </authorList>
    </citation>
    <scope>NUCLEOTIDE SEQUENCE</scope>
    <source>
        <strain evidence="2">SIO1C4</strain>
    </source>
</reference>
<proteinExistence type="predicted"/>